<keyword evidence="4 7" id="KW-0255">Endonuclease</keyword>
<proteinExistence type="inferred from homology"/>
<dbReference type="OrthoDB" id="9807740at2"/>
<keyword evidence="5 7" id="KW-0378">Hydrolase</keyword>
<dbReference type="NCBIfam" id="TIGR00043">
    <property type="entry name" value="rRNA maturation RNase YbeY"/>
    <property type="match status" value="1"/>
</dbReference>
<dbReference type="HAMAP" id="MF_00009">
    <property type="entry name" value="Endoribonucl_YbeY"/>
    <property type="match status" value="1"/>
</dbReference>
<protein>
    <recommendedName>
        <fullName evidence="7">Endoribonuclease YbeY</fullName>
        <ecNumber evidence="7">3.1.-.-</ecNumber>
    </recommendedName>
</protein>
<dbReference type="RefSeq" id="WP_102951059.1">
    <property type="nucleotide sequence ID" value="NZ_CP024847.1"/>
</dbReference>
<dbReference type="KEGG" id="nba:CUN60_05450"/>
<comment type="subcellular location">
    <subcellularLocation>
        <location evidence="7">Cytoplasm</location>
    </subcellularLocation>
</comment>
<evidence type="ECO:0000256" key="6">
    <source>
        <dbReference type="ARBA" id="ARBA00022833"/>
    </source>
</evidence>
<organism evidence="8 9">
    <name type="scientific">Aquella oligotrophica</name>
    <dbReference type="NCBI Taxonomy" id="2067065"/>
    <lineage>
        <taxon>Bacteria</taxon>
        <taxon>Pseudomonadati</taxon>
        <taxon>Pseudomonadota</taxon>
        <taxon>Betaproteobacteria</taxon>
        <taxon>Neisseriales</taxon>
        <taxon>Neisseriaceae</taxon>
        <taxon>Aquella</taxon>
    </lineage>
</organism>
<dbReference type="InterPro" id="IPR002036">
    <property type="entry name" value="YbeY"/>
</dbReference>
<gene>
    <name evidence="7 8" type="primary">ybeY</name>
    <name evidence="8" type="ORF">CUN60_05450</name>
</gene>
<comment type="cofactor">
    <cofactor evidence="7">
        <name>Zn(2+)</name>
        <dbReference type="ChEBI" id="CHEBI:29105"/>
    </cofactor>
    <text evidence="7">Binds 1 zinc ion.</text>
</comment>
<feature type="binding site" evidence="7">
    <location>
        <position position="115"/>
    </location>
    <ligand>
        <name>Zn(2+)</name>
        <dbReference type="ChEBI" id="CHEBI:29105"/>
        <note>catalytic</note>
    </ligand>
</feature>
<comment type="similarity">
    <text evidence="1 7">Belongs to the endoribonuclease YbeY family.</text>
</comment>
<keyword evidence="2 7" id="KW-0540">Nuclease</keyword>
<dbReference type="EMBL" id="CP024847">
    <property type="protein sequence ID" value="AUR51760.1"/>
    <property type="molecule type" value="Genomic_DNA"/>
</dbReference>
<dbReference type="PANTHER" id="PTHR46986">
    <property type="entry name" value="ENDORIBONUCLEASE YBEY, CHLOROPLASTIC"/>
    <property type="match status" value="1"/>
</dbReference>
<keyword evidence="3 7" id="KW-0479">Metal-binding</keyword>
<keyword evidence="9" id="KW-1185">Reference proteome</keyword>
<dbReference type="PROSITE" id="PS01306">
    <property type="entry name" value="UPF0054"/>
    <property type="match status" value="1"/>
</dbReference>
<evidence type="ECO:0000256" key="4">
    <source>
        <dbReference type="ARBA" id="ARBA00022759"/>
    </source>
</evidence>
<sequence length="150" mass="17612">MIKFSYLRGKHRDYQPSRSCLGKLVRTSLQHDFSIVQLSISIVGLADSQQLNLSYRNKDKPTNVISLEYPENREQFNMLTGELFLCDEIIINEAQEQDKEILDHYYHMIIHGLLHLQGYDHILDTDAEVMESLEIKILDQFGIRNPYLER</sequence>
<evidence type="ECO:0000313" key="9">
    <source>
        <dbReference type="Proteomes" id="UP000236655"/>
    </source>
</evidence>
<dbReference type="GO" id="GO:0004521">
    <property type="term" value="F:RNA endonuclease activity"/>
    <property type="evidence" value="ECO:0007669"/>
    <property type="project" value="UniProtKB-UniRule"/>
</dbReference>
<dbReference type="Proteomes" id="UP000236655">
    <property type="component" value="Chromosome"/>
</dbReference>
<dbReference type="EC" id="3.1.-.-" evidence="7"/>
<dbReference type="Pfam" id="PF02130">
    <property type="entry name" value="YbeY"/>
    <property type="match status" value="1"/>
</dbReference>
<evidence type="ECO:0000256" key="1">
    <source>
        <dbReference type="ARBA" id="ARBA00010875"/>
    </source>
</evidence>
<reference evidence="9" key="1">
    <citation type="submission" date="2017-11" db="EMBL/GenBank/DDBJ databases">
        <authorList>
            <person name="Chan K.G."/>
            <person name="Lee L.S."/>
        </authorList>
    </citation>
    <scope>NUCLEOTIDE SEQUENCE [LARGE SCALE GENOMIC DNA]</scope>
    <source>
        <strain evidence="9">DSM 100970</strain>
    </source>
</reference>
<dbReference type="GO" id="GO:0008270">
    <property type="term" value="F:zinc ion binding"/>
    <property type="evidence" value="ECO:0007669"/>
    <property type="project" value="UniProtKB-UniRule"/>
</dbReference>
<accession>A0A2I7N5N7</accession>
<evidence type="ECO:0000256" key="2">
    <source>
        <dbReference type="ARBA" id="ARBA00022722"/>
    </source>
</evidence>
<keyword evidence="7" id="KW-0963">Cytoplasm</keyword>
<dbReference type="Gene3D" id="3.40.390.30">
    <property type="entry name" value="Metalloproteases ('zincins'), catalytic domain"/>
    <property type="match status" value="1"/>
</dbReference>
<dbReference type="SUPFAM" id="SSF55486">
    <property type="entry name" value="Metalloproteases ('zincins'), catalytic domain"/>
    <property type="match status" value="1"/>
</dbReference>
<dbReference type="GO" id="GO:0005737">
    <property type="term" value="C:cytoplasm"/>
    <property type="evidence" value="ECO:0007669"/>
    <property type="project" value="UniProtKB-SubCell"/>
</dbReference>
<dbReference type="AlphaFoldDB" id="A0A2I7N5N7"/>
<comment type="function">
    <text evidence="7">Single strand-specific metallo-endoribonuclease involved in late-stage 70S ribosome quality control and in maturation of the 3' terminus of the 16S rRNA.</text>
</comment>
<evidence type="ECO:0000313" key="8">
    <source>
        <dbReference type="EMBL" id="AUR51760.1"/>
    </source>
</evidence>
<feature type="binding site" evidence="7">
    <location>
        <position position="111"/>
    </location>
    <ligand>
        <name>Zn(2+)</name>
        <dbReference type="ChEBI" id="CHEBI:29105"/>
        <note>catalytic</note>
    </ligand>
</feature>
<keyword evidence="7" id="KW-0690">Ribosome biogenesis</keyword>
<evidence type="ECO:0000256" key="3">
    <source>
        <dbReference type="ARBA" id="ARBA00022723"/>
    </source>
</evidence>
<evidence type="ECO:0000256" key="5">
    <source>
        <dbReference type="ARBA" id="ARBA00022801"/>
    </source>
</evidence>
<dbReference type="PANTHER" id="PTHR46986:SF1">
    <property type="entry name" value="ENDORIBONUCLEASE YBEY, CHLOROPLASTIC"/>
    <property type="match status" value="1"/>
</dbReference>
<keyword evidence="6 7" id="KW-0862">Zinc</keyword>
<feature type="binding site" evidence="7">
    <location>
        <position position="121"/>
    </location>
    <ligand>
        <name>Zn(2+)</name>
        <dbReference type="ChEBI" id="CHEBI:29105"/>
        <note>catalytic</note>
    </ligand>
</feature>
<dbReference type="InterPro" id="IPR020549">
    <property type="entry name" value="YbeY_CS"/>
</dbReference>
<evidence type="ECO:0000256" key="7">
    <source>
        <dbReference type="HAMAP-Rule" id="MF_00009"/>
    </source>
</evidence>
<keyword evidence="7" id="KW-0698">rRNA processing</keyword>
<name>A0A2I7N5N7_9NEIS</name>
<dbReference type="GO" id="GO:0006364">
    <property type="term" value="P:rRNA processing"/>
    <property type="evidence" value="ECO:0007669"/>
    <property type="project" value="UniProtKB-UniRule"/>
</dbReference>
<dbReference type="GO" id="GO:0004222">
    <property type="term" value="F:metalloendopeptidase activity"/>
    <property type="evidence" value="ECO:0007669"/>
    <property type="project" value="InterPro"/>
</dbReference>
<dbReference type="InterPro" id="IPR023091">
    <property type="entry name" value="MetalPrtase_cat_dom_sf_prd"/>
</dbReference>